<feature type="coiled-coil region" evidence="4">
    <location>
        <begin position="185"/>
        <end position="217"/>
    </location>
</feature>
<gene>
    <name evidence="6" type="ORF">rCG_38200</name>
</gene>
<dbReference type="PANTHER" id="PTHR23359">
    <property type="entry name" value="NUCLEOTIDE KINASE"/>
    <property type="match status" value="1"/>
</dbReference>
<keyword evidence="3" id="KW-0418">Kinase</keyword>
<dbReference type="InterPro" id="IPR027417">
    <property type="entry name" value="P-loop_NTPase"/>
</dbReference>
<protein>
    <submittedName>
        <fullName evidence="6">RCG38200</fullName>
    </submittedName>
</protein>
<evidence type="ECO:0000256" key="2">
    <source>
        <dbReference type="ARBA" id="ARBA00022741"/>
    </source>
</evidence>
<feature type="domain" description="AAA+ ATPase" evidence="5">
    <location>
        <begin position="29"/>
        <end position="329"/>
    </location>
</feature>
<proteinExistence type="predicted"/>
<dbReference type="EMBL" id="CH474119">
    <property type="protein sequence ID" value="EDL83247.1"/>
    <property type="molecule type" value="Genomic_DNA"/>
</dbReference>
<keyword evidence="2" id="KW-0547">Nucleotide-binding</keyword>
<dbReference type="Gene3D" id="3.40.50.300">
    <property type="entry name" value="P-loop containing nucleotide triphosphate hydrolases"/>
    <property type="match status" value="2"/>
</dbReference>
<accession>A6KTD0</accession>
<organism evidence="6 7">
    <name type="scientific">Rattus norvegicus</name>
    <name type="common">Rat</name>
    <dbReference type="NCBI Taxonomy" id="10116"/>
    <lineage>
        <taxon>Eukaryota</taxon>
        <taxon>Metazoa</taxon>
        <taxon>Chordata</taxon>
        <taxon>Craniata</taxon>
        <taxon>Vertebrata</taxon>
        <taxon>Euteleostomi</taxon>
        <taxon>Mammalia</taxon>
        <taxon>Eutheria</taxon>
        <taxon>Euarchontoglires</taxon>
        <taxon>Glires</taxon>
        <taxon>Rodentia</taxon>
        <taxon>Myomorpha</taxon>
        <taxon>Muroidea</taxon>
        <taxon>Muridae</taxon>
        <taxon>Murinae</taxon>
        <taxon>Rattus</taxon>
    </lineage>
</organism>
<dbReference type="Pfam" id="PF00406">
    <property type="entry name" value="ADK"/>
    <property type="match status" value="1"/>
</dbReference>
<reference evidence="7" key="1">
    <citation type="submission" date="2005-09" db="EMBL/GenBank/DDBJ databases">
        <authorList>
            <person name="Mural R.J."/>
            <person name="Li P.W."/>
            <person name="Adams M.D."/>
            <person name="Amanatides P.G."/>
            <person name="Baden-Tillson H."/>
            <person name="Barnstead M."/>
            <person name="Chin S.H."/>
            <person name="Dew I."/>
            <person name="Evans C.A."/>
            <person name="Ferriera S."/>
            <person name="Flanigan M."/>
            <person name="Fosler C."/>
            <person name="Glodek A."/>
            <person name="Gu Z."/>
            <person name="Holt R.A."/>
            <person name="Jennings D."/>
            <person name="Kraft C.L."/>
            <person name="Lu F."/>
            <person name="Nguyen T."/>
            <person name="Nusskern D.R."/>
            <person name="Pfannkoch C.M."/>
            <person name="Sitter C."/>
            <person name="Sutton G.G."/>
            <person name="Venter J.C."/>
            <person name="Wang Z."/>
            <person name="Woodage T."/>
            <person name="Zheng X.H."/>
            <person name="Zhong F."/>
        </authorList>
    </citation>
    <scope>NUCLEOTIDE SEQUENCE [LARGE SCALE GENOMIC DNA]</scope>
    <source>
        <strain>BN</strain>
        <strain evidence="7">Sprague-Dawley</strain>
    </source>
</reference>
<dbReference type="SMART" id="SM00382">
    <property type="entry name" value="AAA"/>
    <property type="match status" value="1"/>
</dbReference>
<dbReference type="GO" id="GO:0005524">
    <property type="term" value="F:ATP binding"/>
    <property type="evidence" value="ECO:0007669"/>
    <property type="project" value="InterPro"/>
</dbReference>
<keyword evidence="1" id="KW-0808">Transferase</keyword>
<keyword evidence="4" id="KW-0175">Coiled coil</keyword>
<evidence type="ECO:0000256" key="4">
    <source>
        <dbReference type="SAM" id="Coils"/>
    </source>
</evidence>
<evidence type="ECO:0000256" key="1">
    <source>
        <dbReference type="ARBA" id="ARBA00022679"/>
    </source>
</evidence>
<dbReference type="InterPro" id="IPR000850">
    <property type="entry name" value="Adenylat/UMP-CMP_kin"/>
</dbReference>
<name>A6KTD0_RAT</name>
<evidence type="ECO:0000313" key="7">
    <source>
        <dbReference type="Proteomes" id="UP000234681"/>
    </source>
</evidence>
<dbReference type="Proteomes" id="UP000234681">
    <property type="component" value="Chromosome 20"/>
</dbReference>
<evidence type="ECO:0000256" key="3">
    <source>
        <dbReference type="ARBA" id="ARBA00022777"/>
    </source>
</evidence>
<dbReference type="GO" id="GO:0019205">
    <property type="term" value="F:nucleobase-containing compound kinase activity"/>
    <property type="evidence" value="ECO:0007669"/>
    <property type="project" value="InterPro"/>
</dbReference>
<dbReference type="GO" id="GO:0006139">
    <property type="term" value="P:nucleobase-containing compound metabolic process"/>
    <property type="evidence" value="ECO:0007669"/>
    <property type="project" value="InterPro"/>
</dbReference>
<sequence length="421" mass="48247">MASEEKTEEHPFADIFNEDETDRNCLLSKPACFIIFGKPGVGKTTLARSIAQAWKCIRVEAISVLEEHIAAENETGTMLQSLLVSGHTVPDELVTKLVLEKIKSPEVSHFGYILTEIPSLSQDNMTSLKQIEIIKHLELQPDVIINIKCSDYDLCQRISGQRQHSTTGYIYTREQWDPEIIESRRKKKKEVLKEGKAEEEEEEEQEEEEEAFLAEMQMVTETLQYLVQRPEDYLENIEVTVNLYKELLLNALEEVMAEHNPQYLIELDGNKPPEELFLTVIERLKYLNVRRAAIITKLQGTEEEMTDIIDTEELFRTVSSYKLMGPRYRWNRSKWARACPVSLKDGNIYPGAADFSVSFLGKMYCLSSEETLKLFLLNPRPFLLPPMPLPPCKVFIFGPNHSGKTTLANLIAEHFKAKVTT</sequence>
<dbReference type="InterPro" id="IPR003593">
    <property type="entry name" value="AAA+_ATPase"/>
</dbReference>
<feature type="non-terminal residue" evidence="6">
    <location>
        <position position="421"/>
    </location>
</feature>
<evidence type="ECO:0000313" key="6">
    <source>
        <dbReference type="EMBL" id="EDL83247.1"/>
    </source>
</evidence>
<evidence type="ECO:0000259" key="5">
    <source>
        <dbReference type="SMART" id="SM00382"/>
    </source>
</evidence>
<dbReference type="AlphaFoldDB" id="A6KTD0"/>
<dbReference type="SUPFAM" id="SSF52540">
    <property type="entry name" value="P-loop containing nucleoside triphosphate hydrolases"/>
    <property type="match status" value="2"/>
</dbReference>